<feature type="transmembrane region" description="Helical" evidence="1">
    <location>
        <begin position="127"/>
        <end position="145"/>
    </location>
</feature>
<evidence type="ECO:0000313" key="3">
    <source>
        <dbReference type="Proteomes" id="UP000468766"/>
    </source>
</evidence>
<feature type="transmembrane region" description="Helical" evidence="1">
    <location>
        <begin position="46"/>
        <end position="66"/>
    </location>
</feature>
<keyword evidence="3" id="KW-1185">Reference proteome</keyword>
<dbReference type="Proteomes" id="UP000468766">
    <property type="component" value="Unassembled WGS sequence"/>
</dbReference>
<feature type="transmembrane region" description="Helical" evidence="1">
    <location>
        <begin position="180"/>
        <end position="201"/>
    </location>
</feature>
<dbReference type="Pfam" id="PF07556">
    <property type="entry name" value="DUF1538"/>
    <property type="match status" value="1"/>
</dbReference>
<feature type="transmembrane region" description="Helical" evidence="1">
    <location>
        <begin position="12"/>
        <end position="34"/>
    </location>
</feature>
<evidence type="ECO:0000256" key="1">
    <source>
        <dbReference type="SAM" id="Phobius"/>
    </source>
</evidence>
<feature type="transmembrane region" description="Helical" evidence="1">
    <location>
        <begin position="151"/>
        <end position="168"/>
    </location>
</feature>
<name>A0A6I0F3I2_9FIRM</name>
<keyword evidence="1" id="KW-0812">Transmembrane</keyword>
<dbReference type="OrthoDB" id="9805989at2"/>
<feature type="transmembrane region" description="Helical" evidence="1">
    <location>
        <begin position="86"/>
        <end position="106"/>
    </location>
</feature>
<organism evidence="2 3">
    <name type="scientific">Heliorestis acidaminivorans</name>
    <dbReference type="NCBI Taxonomy" id="553427"/>
    <lineage>
        <taxon>Bacteria</taxon>
        <taxon>Bacillati</taxon>
        <taxon>Bacillota</taxon>
        <taxon>Clostridia</taxon>
        <taxon>Eubacteriales</taxon>
        <taxon>Heliobacteriaceae</taxon>
        <taxon>Heliorestis</taxon>
    </lineage>
</organism>
<feature type="transmembrane region" description="Helical" evidence="1">
    <location>
        <begin position="213"/>
        <end position="235"/>
    </location>
</feature>
<keyword evidence="1" id="KW-1133">Transmembrane helix</keyword>
<protein>
    <submittedName>
        <fullName evidence="2">DUF1538 domain-containing protein</fullName>
    </submittedName>
</protein>
<accession>A0A6I0F3I2</accession>
<proteinExistence type="predicted"/>
<dbReference type="InterPro" id="IPR011435">
    <property type="entry name" value="UmpAB"/>
</dbReference>
<comment type="caution">
    <text evidence="2">The sequence shown here is derived from an EMBL/GenBank/DDBJ whole genome shotgun (WGS) entry which is preliminary data.</text>
</comment>
<dbReference type="EMBL" id="WBXO01000002">
    <property type="protein sequence ID" value="KAB2953933.1"/>
    <property type="molecule type" value="Genomic_DNA"/>
</dbReference>
<gene>
    <name evidence="2" type="ORF">F9B85_04835</name>
</gene>
<dbReference type="RefSeq" id="WP_151619056.1">
    <property type="nucleotide sequence ID" value="NZ_WBXO01000002.1"/>
</dbReference>
<sequence>MSDLIILQGIGHVFLEVFQALAPLLLFFFFFQIFYLKQSKEFILRVVKGVVLTFFGLTLFLHGVHIGFLPAGREMGEILGAYDHRWILIPIGFVLGFVATMAEPAVRVLSSQVEEASTGYIQEKIMIYTLSLGVAVFVALGMAKIIYGIPLYYLVVPGYLLAMILLKFSNPTFTSIAFDAGGVATGPMTVTFIMAMAIGVATVMENRDPVIDGFGLIALVALAPILSVIILGVFLGSREKEDMTDASEQS</sequence>
<keyword evidence="1" id="KW-0472">Membrane</keyword>
<evidence type="ECO:0000313" key="2">
    <source>
        <dbReference type="EMBL" id="KAB2953933.1"/>
    </source>
</evidence>
<reference evidence="2 3" key="1">
    <citation type="submission" date="2019-10" db="EMBL/GenBank/DDBJ databases">
        <title>Whole-genome sequence of the extremophile Heliorestis acidaminivorans DSM 24790.</title>
        <authorList>
            <person name="Kyndt J.A."/>
            <person name="Meyer T.E."/>
        </authorList>
    </citation>
    <scope>NUCLEOTIDE SEQUENCE [LARGE SCALE GENOMIC DNA]</scope>
    <source>
        <strain evidence="2 3">DSM 24790</strain>
    </source>
</reference>
<dbReference type="AlphaFoldDB" id="A0A6I0F3I2"/>